<feature type="domain" description="Trs120/TRAPPC9 TPR region" evidence="5">
    <location>
        <begin position="391"/>
        <end position="655"/>
    </location>
</feature>
<gene>
    <name evidence="9" type="primary">TRS120</name>
    <name evidence="9" type="ORF">CAAN4_F04214</name>
</gene>
<dbReference type="InterPro" id="IPR058565">
    <property type="entry name" value="Ig_TRAPPC9_Trs120_1st"/>
</dbReference>
<evidence type="ECO:0000259" key="7">
    <source>
        <dbReference type="Pfam" id="PF26282"/>
    </source>
</evidence>
<accession>A0ABP0EEM2</accession>
<name>A0ABP0EEM2_9ASCO</name>
<organism evidence="9 10">
    <name type="scientific">[Candida] anglica</name>
    <dbReference type="NCBI Taxonomy" id="148631"/>
    <lineage>
        <taxon>Eukaryota</taxon>
        <taxon>Fungi</taxon>
        <taxon>Dikarya</taxon>
        <taxon>Ascomycota</taxon>
        <taxon>Saccharomycotina</taxon>
        <taxon>Pichiomycetes</taxon>
        <taxon>Debaryomycetaceae</taxon>
        <taxon>Kurtzmaniella</taxon>
    </lineage>
</organism>
<evidence type="ECO:0000256" key="2">
    <source>
        <dbReference type="ARBA" id="ARBA00023034"/>
    </source>
</evidence>
<dbReference type="Pfam" id="PF26282">
    <property type="entry name" value="Ig_TRAPPC9-Trs120_3rd"/>
    <property type="match status" value="1"/>
</dbReference>
<feature type="region of interest" description="Disordered" evidence="3">
    <location>
        <begin position="783"/>
        <end position="804"/>
    </location>
</feature>
<feature type="region of interest" description="Disordered" evidence="3">
    <location>
        <begin position="347"/>
        <end position="371"/>
    </location>
</feature>
<dbReference type="Pfam" id="PF26283">
    <property type="entry name" value="Ig_TRAPPC9-Trs120_4th"/>
    <property type="match status" value="1"/>
</dbReference>
<comment type="subcellular location">
    <subcellularLocation>
        <location evidence="1">Golgi apparatus</location>
    </subcellularLocation>
</comment>
<proteinExistence type="predicted"/>
<dbReference type="InterPro" id="IPR058563">
    <property type="entry name" value="Trs120_TRAPPC9_N"/>
</dbReference>
<dbReference type="InterPro" id="IPR058567">
    <property type="entry name" value="Ig_TRAPPC9_Trs120_3rd"/>
</dbReference>
<feature type="domain" description="Trs120/TRAPPC9 fourth Ig-like" evidence="8">
    <location>
        <begin position="1276"/>
        <end position="1400"/>
    </location>
</feature>
<keyword evidence="2" id="KW-0333">Golgi apparatus</keyword>
<evidence type="ECO:0000259" key="5">
    <source>
        <dbReference type="Pfam" id="PF26251"/>
    </source>
</evidence>
<evidence type="ECO:0000313" key="9">
    <source>
        <dbReference type="EMBL" id="CAK7911826.1"/>
    </source>
</evidence>
<protein>
    <submittedName>
        <fullName evidence="9">Trafficking protein particle complex II-specific subunit 120</fullName>
    </submittedName>
</protein>
<feature type="region of interest" description="Disordered" evidence="3">
    <location>
        <begin position="230"/>
        <end position="254"/>
    </location>
</feature>
<dbReference type="Pfam" id="PF26254">
    <property type="entry name" value="Ig_TRAPPC9-Trs120_1st"/>
    <property type="match status" value="2"/>
</dbReference>
<dbReference type="Pfam" id="PF26251">
    <property type="entry name" value="TPR_TRAPPC9-Trs120"/>
    <property type="match status" value="1"/>
</dbReference>
<reference evidence="9 10" key="1">
    <citation type="submission" date="2024-01" db="EMBL/GenBank/DDBJ databases">
        <authorList>
            <consortium name="Genoscope - CEA"/>
            <person name="William W."/>
        </authorList>
    </citation>
    <scope>NUCLEOTIDE SEQUENCE [LARGE SCALE GENOMIC DNA]</scope>
    <source>
        <strain evidence="9 10">29B2s-10</strain>
    </source>
</reference>
<feature type="domain" description="Trs120/TRAPPC9 third Ig-like" evidence="7">
    <location>
        <begin position="1077"/>
        <end position="1259"/>
    </location>
</feature>
<evidence type="ECO:0000259" key="4">
    <source>
        <dbReference type="Pfam" id="PF08626"/>
    </source>
</evidence>
<dbReference type="Pfam" id="PF08626">
    <property type="entry name" value="TRAPPC9-Trs120"/>
    <property type="match status" value="1"/>
</dbReference>
<dbReference type="PANTHER" id="PTHR21512:SF5">
    <property type="entry name" value="TRAFFICKING PROTEIN PARTICLE COMPLEX SUBUNIT 9"/>
    <property type="match status" value="1"/>
</dbReference>
<sequence>MSNYSYIIPATVRVLVVPTHGCTRGDFDRYMETIRAGASEVRLLDMTARPDLRYFNAQSFPQGRIKFEFVTTSPESESLFLHDFEPFRKEFVVLGLSKYCDTVPSDLIDLAKAHPTAIIHNSIVFDTPTDQIDRLSPPNDHSSKSLFYHTGPNCIQSLMCGVADNFLIALDNYASSYTNITLRSPVSISNTSQMLPRTIAKAQKRLSSSSFKNGSSTSISISSNGGGGIGVGGSGSGQSNNGGSLASIDKSKPSRQAGRQAKLMGNFYLLAGMYSDALHHFTEASIALKKCDDQLWLGSSLEGISVCTLLLSHLGINYQIPSTLLHSILQVPKNRLSISTGLNLHLPENDRHSSESSQTRRTSVYSPRNSTASSIANFHPSNSDNLDALPVPEFIRFTSSKAFQCYHLSTNDFENMVPDLVYVDTLFRYIKFMVHVYLGGEFTPEVIDNIVNSTPQPPVKVGGTVTSTTSPIFSKQEILRELEKVFSLQLADLDTIQQCRVYCALASVYSDLGLERKRAFILRILLMGVLPQLEKNTQDLSNSISSVSSISFEDGSAESYGFRDILEDLFKVYGIALEPESSSSDANNNAETSWHTIQVPLLKLCLRLCEAVADWAYAIRICTVLLTRFTHCLSSEDQVEIKNKFDSISQFAKRNNLAISSPYWDPYLVRGVKFISSRATEELVPFTENMKGGEGLLAEKKSANTSSTKPFVFNPYDKTKRHESMDRDKLLIKDDTYHLKVTLQNPFAFEVEVNDVTIETEGEVQVETLKQLLRPVSSVVQTNFPVTPGTPGGRKKPLLSNSNTTKQRVPTAININANAISSIPQSLSSMYIAPNSSRQFVVPFKPQSVGELRIVGFKVSMCNCTSQLFQIIDEESVTNLSKIKVHNTTSETDTLTTLIDNLQDNKVDARTSTQSLTLYVIKPQPSLSLTSMSIDNGWLMLLQGEKYNFSIRLSNVSSEEINYLSFSFWDSTIDQLNARLSAATSLQLPASDVYELEWYLVKFKPFRITNKDEITDKYRTILPQDDLVIEYEITGKRGIRESKMILEYSNKDQETPLKSFVKFVHVPLQLTILPSMEMIAFDIFPLVETWVDELQNNGAQSQLEKLQSSHKSIAQVLEFFSREKQISDFCVLSVDLKNSWQETLWTHLEYKFEGFEYVISEKIEAGKAARFFIPVHRISDHDVEVTKRIPSLSNKQFVKNYSMSDDEEMSMRETFWLRETILERLSGDWSTSEKIDGSNRSGIIDLRALRLSSRMVKTLTKSTIHIKHEVYMENGGKMIRNGMIKDGSNYELQTEEFYTLRTIVCNESTREISGVLRHLPILSDLQHQPHHSGYIRPQLNIDRRVLVHGVLQKVVKPIKPGETMVEDLSFTILERGQYEWGTILDADIQIVSREPVMITAA</sequence>
<evidence type="ECO:0000256" key="3">
    <source>
        <dbReference type="SAM" id="MobiDB-lite"/>
    </source>
</evidence>
<feature type="domain" description="Trs120/TRAPPC9 first Ig-like" evidence="6">
    <location>
        <begin position="669"/>
        <end position="777"/>
    </location>
</feature>
<dbReference type="Pfam" id="PF26280">
    <property type="entry name" value="Ig_TRAPPC9-Trs120_2nd"/>
    <property type="match status" value="1"/>
</dbReference>
<keyword evidence="10" id="KW-1185">Reference proteome</keyword>
<dbReference type="InterPro" id="IPR013935">
    <property type="entry name" value="Trs120_TRAPPC9"/>
</dbReference>
<feature type="domain" description="Trs120/TRAPPC9 first Ig-like" evidence="6">
    <location>
        <begin position="826"/>
        <end position="922"/>
    </location>
</feature>
<dbReference type="InterPro" id="IPR058564">
    <property type="entry name" value="TPR_TRAPPC9_Trs120"/>
</dbReference>
<dbReference type="EMBL" id="OZ004258">
    <property type="protein sequence ID" value="CAK7911826.1"/>
    <property type="molecule type" value="Genomic_DNA"/>
</dbReference>
<evidence type="ECO:0000256" key="1">
    <source>
        <dbReference type="ARBA" id="ARBA00004555"/>
    </source>
</evidence>
<feature type="compositionally biased region" description="Polar residues" evidence="3">
    <location>
        <begin position="355"/>
        <end position="371"/>
    </location>
</feature>
<feature type="domain" description="Trs120/TRAPPC9 N-terminal" evidence="4">
    <location>
        <begin position="4"/>
        <end position="323"/>
    </location>
</feature>
<dbReference type="PANTHER" id="PTHR21512">
    <property type="entry name" value="TRAFFICKING PROTEIN PARTICLE COMPLEX SUBUNIT 9"/>
    <property type="match status" value="1"/>
</dbReference>
<dbReference type="Proteomes" id="UP001497600">
    <property type="component" value="Chromosome F"/>
</dbReference>
<dbReference type="InterPro" id="IPR058568">
    <property type="entry name" value="Ig_TRAPPC9_Trs120_4th"/>
</dbReference>
<evidence type="ECO:0000313" key="10">
    <source>
        <dbReference type="Proteomes" id="UP001497600"/>
    </source>
</evidence>
<evidence type="ECO:0000259" key="8">
    <source>
        <dbReference type="Pfam" id="PF26283"/>
    </source>
</evidence>
<evidence type="ECO:0000259" key="6">
    <source>
        <dbReference type="Pfam" id="PF26254"/>
    </source>
</evidence>